<dbReference type="InParanoid" id="A0A6P8UKK4"/>
<sequence length="324" mass="36680">MGTTALAYHCKTTAKMPNNRCMAEQRAASLQRKLSKTPDLYKGYKDFMAGINGKGYAVKIPMKQLSREDGRVWYIPHHGLYHPKKDQDADLLHFLWWQDGDPNKPMEDYRMTVHLFGATSSPSCASYALRRTAQDGGSKTTPEVVETVLRNFYVDDCLKSVDSEDPAVALAKDLRHLCASGGFGLTKYVSNSRAVLSSIPKEDSTTEVKDLDLNHKQLPMERALGTQWCTESDTFRFKVQPQDKPATRRGILSIVSSTYDPLGFLAPLVLPAKLLLRDLCREKRGWDEKINSGQAQKWMKWLADREQLSKFMCRDKSNRQGLNP</sequence>
<accession>A0A6P8UKK4</accession>
<gene>
    <name evidence="2" type="primary">LOC117549855</name>
</gene>
<protein>
    <submittedName>
        <fullName evidence="2">Uncharacterized protein LOC117549855</fullName>
    </submittedName>
</protein>
<dbReference type="RefSeq" id="XP_034077844.1">
    <property type="nucleotide sequence ID" value="XM_034221953.1"/>
</dbReference>
<dbReference type="AlphaFoldDB" id="A0A6P8UKK4"/>
<proteinExistence type="predicted"/>
<dbReference type="KEGG" id="gacu:117549855"/>
<dbReference type="PANTHER" id="PTHR47331:SF3">
    <property type="match status" value="1"/>
</dbReference>
<evidence type="ECO:0000313" key="1">
    <source>
        <dbReference type="Proteomes" id="UP000515161"/>
    </source>
</evidence>
<keyword evidence="1" id="KW-1185">Reference proteome</keyword>
<reference evidence="2" key="1">
    <citation type="submission" date="2025-08" db="UniProtKB">
        <authorList>
            <consortium name="RefSeq"/>
        </authorList>
    </citation>
    <scope>IDENTIFICATION</scope>
</reference>
<dbReference type="InterPro" id="IPR008042">
    <property type="entry name" value="Retrotrans_Pao"/>
</dbReference>
<dbReference type="OrthoDB" id="10051210at2759"/>
<evidence type="ECO:0000313" key="2">
    <source>
        <dbReference type="RefSeq" id="XP_034077844.1"/>
    </source>
</evidence>
<dbReference type="GeneID" id="117549855"/>
<dbReference type="Proteomes" id="UP000515161">
    <property type="component" value="Unplaced"/>
</dbReference>
<name>A0A6P8UKK4_GYMAC</name>
<dbReference type="Pfam" id="PF05380">
    <property type="entry name" value="Peptidase_A17"/>
    <property type="match status" value="1"/>
</dbReference>
<dbReference type="PANTHER" id="PTHR47331">
    <property type="entry name" value="PHD-TYPE DOMAIN-CONTAINING PROTEIN"/>
    <property type="match status" value="1"/>
</dbReference>
<organism evidence="1 2">
    <name type="scientific">Gymnodraco acuticeps</name>
    <name type="common">Antarctic dragonfish</name>
    <dbReference type="NCBI Taxonomy" id="8218"/>
    <lineage>
        <taxon>Eukaryota</taxon>
        <taxon>Metazoa</taxon>
        <taxon>Chordata</taxon>
        <taxon>Craniata</taxon>
        <taxon>Vertebrata</taxon>
        <taxon>Euteleostomi</taxon>
        <taxon>Actinopterygii</taxon>
        <taxon>Neopterygii</taxon>
        <taxon>Teleostei</taxon>
        <taxon>Neoteleostei</taxon>
        <taxon>Acanthomorphata</taxon>
        <taxon>Eupercaria</taxon>
        <taxon>Perciformes</taxon>
        <taxon>Notothenioidei</taxon>
        <taxon>Bathydraconidae</taxon>
        <taxon>Gymnodraco</taxon>
    </lineage>
</organism>